<dbReference type="PANTHER" id="PTHR30572:SF9">
    <property type="entry name" value="ABC TRANSPORTER PERMEASE PROTEIN"/>
    <property type="match status" value="1"/>
</dbReference>
<comment type="subcellular location">
    <subcellularLocation>
        <location evidence="1">Cell membrane</location>
        <topology evidence="1">Multi-pass membrane protein</topology>
    </subcellularLocation>
</comment>
<dbReference type="InterPro" id="IPR003838">
    <property type="entry name" value="ABC3_permease_C"/>
</dbReference>
<accession>A0ABS6DBC2</accession>
<comment type="caution">
    <text evidence="8">The sequence shown here is derived from an EMBL/GenBank/DDBJ whole genome shotgun (WGS) entry which is preliminary data.</text>
</comment>
<feature type="transmembrane region" description="Helical" evidence="6">
    <location>
        <begin position="353"/>
        <end position="374"/>
    </location>
</feature>
<feature type="transmembrane region" description="Helical" evidence="6">
    <location>
        <begin position="20"/>
        <end position="41"/>
    </location>
</feature>
<sequence length="474" mass="51413">MSFMKRAFLYVTRKKGKTVLLFAILLIMATFVLTGISIWGASESAQLGLRQSLGASFEVAVDWSDENPYLVREPVNGPENDGGKQATNFLMYSTKQLNPEQVKEIRQMEGVKYCDASVENLAAFEQLSLFAGKIPIDEDFRKLTKVLGVWGTEENELFASGTLSLVEGRHLTQEDTGKAVICLDLAEKSGVGVGDYLTTQSTKGKEIKVQIVGLFAPAKVEGVEEMVTSYDKIQNRIFTDLDTAVKIEDSPAIKGFSVIHVTVEDPQDMERIVSEVQKLSSIDWDAFTVTVDNEAYEKAAQPLKALGSLIVTLLTVIVIVSVIILALILTLWTKTRIHEIGVFLSVGMKKSDIIGQFLVEVMMIAVLAFGLSFFTSSAIAGQIGNQLLEQSRQNGAENQQQGAVASDPGGSAVVGGNDSLINSDTSIEEIQVSVGLVNLAELYLIGFAVIIAAVGVSSVTVMRLKPREILSKMS</sequence>
<feature type="domain" description="ABC3 transporter permease C-terminal" evidence="7">
    <location>
        <begin position="312"/>
        <end position="418"/>
    </location>
</feature>
<name>A0ABS6DBC2_9FIRM</name>
<dbReference type="Pfam" id="PF02687">
    <property type="entry name" value="FtsX"/>
    <property type="match status" value="1"/>
</dbReference>
<organism evidence="8 9">
    <name type="scientific">Faecalicatena faecalis</name>
    <dbReference type="NCBI Taxonomy" id="2726362"/>
    <lineage>
        <taxon>Bacteria</taxon>
        <taxon>Bacillati</taxon>
        <taxon>Bacillota</taxon>
        <taxon>Clostridia</taxon>
        <taxon>Lachnospirales</taxon>
        <taxon>Lachnospiraceae</taxon>
        <taxon>Faecalicatena</taxon>
    </lineage>
</organism>
<proteinExistence type="predicted"/>
<evidence type="ECO:0000313" key="9">
    <source>
        <dbReference type="Proteomes" id="UP000723714"/>
    </source>
</evidence>
<dbReference type="EMBL" id="JABACJ020000036">
    <property type="protein sequence ID" value="MBU3878487.1"/>
    <property type="molecule type" value="Genomic_DNA"/>
</dbReference>
<reference evidence="8 9" key="1">
    <citation type="submission" date="2021-06" db="EMBL/GenBank/DDBJ databases">
        <title>Faecalicatena sp. nov. isolated from porcine feces.</title>
        <authorList>
            <person name="Oh B.S."/>
            <person name="Lee J.H."/>
        </authorList>
    </citation>
    <scope>NUCLEOTIDE SEQUENCE [LARGE SCALE GENOMIC DNA]</scope>
    <source>
        <strain evidence="8 9">AGMB00832</strain>
    </source>
</reference>
<evidence type="ECO:0000256" key="4">
    <source>
        <dbReference type="ARBA" id="ARBA00022989"/>
    </source>
</evidence>
<keyword evidence="2" id="KW-1003">Cell membrane</keyword>
<keyword evidence="5 6" id="KW-0472">Membrane</keyword>
<keyword evidence="3 6" id="KW-0812">Transmembrane</keyword>
<protein>
    <submittedName>
        <fullName evidence="8">ABC transporter permease</fullName>
    </submittedName>
</protein>
<keyword evidence="4 6" id="KW-1133">Transmembrane helix</keyword>
<feature type="transmembrane region" description="Helical" evidence="6">
    <location>
        <begin position="306"/>
        <end position="332"/>
    </location>
</feature>
<evidence type="ECO:0000256" key="1">
    <source>
        <dbReference type="ARBA" id="ARBA00004651"/>
    </source>
</evidence>
<evidence type="ECO:0000256" key="5">
    <source>
        <dbReference type="ARBA" id="ARBA00023136"/>
    </source>
</evidence>
<evidence type="ECO:0000256" key="6">
    <source>
        <dbReference type="SAM" id="Phobius"/>
    </source>
</evidence>
<dbReference type="PANTHER" id="PTHR30572">
    <property type="entry name" value="MEMBRANE COMPONENT OF TRANSPORTER-RELATED"/>
    <property type="match status" value="1"/>
</dbReference>
<dbReference type="Proteomes" id="UP000723714">
    <property type="component" value="Unassembled WGS sequence"/>
</dbReference>
<evidence type="ECO:0000313" key="8">
    <source>
        <dbReference type="EMBL" id="MBU3878487.1"/>
    </source>
</evidence>
<gene>
    <name evidence="8" type="ORF">HGO97_022045</name>
</gene>
<keyword evidence="9" id="KW-1185">Reference proteome</keyword>
<evidence type="ECO:0000259" key="7">
    <source>
        <dbReference type="Pfam" id="PF02687"/>
    </source>
</evidence>
<evidence type="ECO:0000256" key="2">
    <source>
        <dbReference type="ARBA" id="ARBA00022475"/>
    </source>
</evidence>
<evidence type="ECO:0000256" key="3">
    <source>
        <dbReference type="ARBA" id="ARBA00022692"/>
    </source>
</evidence>
<dbReference type="InterPro" id="IPR050250">
    <property type="entry name" value="Macrolide_Exporter_MacB"/>
</dbReference>
<feature type="transmembrane region" description="Helical" evidence="6">
    <location>
        <begin position="442"/>
        <end position="464"/>
    </location>
</feature>